<dbReference type="InterPro" id="IPR029149">
    <property type="entry name" value="Creatin/AminoP/Spt16_N"/>
</dbReference>
<organism evidence="9 10">
    <name type="scientific">Anaerofustis stercorihominis</name>
    <dbReference type="NCBI Taxonomy" id="214853"/>
    <lineage>
        <taxon>Bacteria</taxon>
        <taxon>Bacillati</taxon>
        <taxon>Bacillota</taxon>
        <taxon>Clostridia</taxon>
        <taxon>Eubacteriales</taxon>
        <taxon>Eubacteriaceae</taxon>
        <taxon>Anaerofustis</taxon>
    </lineage>
</organism>
<dbReference type="Gene3D" id="3.90.230.10">
    <property type="entry name" value="Creatinase/methionine aminopeptidase superfamily"/>
    <property type="match status" value="1"/>
</dbReference>
<evidence type="ECO:0000256" key="4">
    <source>
        <dbReference type="ARBA" id="ARBA00012574"/>
    </source>
</evidence>
<evidence type="ECO:0000256" key="7">
    <source>
        <dbReference type="ARBA" id="ARBA00023211"/>
    </source>
</evidence>
<evidence type="ECO:0000256" key="6">
    <source>
        <dbReference type="ARBA" id="ARBA00022801"/>
    </source>
</evidence>
<dbReference type="InterPro" id="IPR000994">
    <property type="entry name" value="Pept_M24"/>
</dbReference>
<dbReference type="GO" id="GO:0030145">
    <property type="term" value="F:manganese ion binding"/>
    <property type="evidence" value="ECO:0007669"/>
    <property type="project" value="InterPro"/>
</dbReference>
<evidence type="ECO:0000313" key="10">
    <source>
        <dbReference type="Proteomes" id="UP000261212"/>
    </source>
</evidence>
<dbReference type="PANTHER" id="PTHR43226:SF4">
    <property type="entry name" value="XAA-PRO AMINOPEPTIDASE 3"/>
    <property type="match status" value="1"/>
</dbReference>
<dbReference type="GeneID" id="97999753"/>
<dbReference type="InterPro" id="IPR052433">
    <property type="entry name" value="X-Pro_dipept-like"/>
</dbReference>
<evidence type="ECO:0000313" key="9">
    <source>
        <dbReference type="EMBL" id="RGD74265.1"/>
    </source>
</evidence>
<accession>A0A3E3DYT6</accession>
<dbReference type="RefSeq" id="WP_007049317.1">
    <property type="nucleotide sequence ID" value="NZ_CABKNJ010000005.1"/>
</dbReference>
<dbReference type="EMBL" id="QUSM01000003">
    <property type="protein sequence ID" value="RGD74265.1"/>
    <property type="molecule type" value="Genomic_DNA"/>
</dbReference>
<comment type="cofactor">
    <cofactor evidence="2">
        <name>Mn(2+)</name>
        <dbReference type="ChEBI" id="CHEBI:29035"/>
    </cofactor>
</comment>
<keyword evidence="6" id="KW-0378">Hydrolase</keyword>
<dbReference type="GO" id="GO:0006508">
    <property type="term" value="P:proteolysis"/>
    <property type="evidence" value="ECO:0007669"/>
    <property type="project" value="TreeGrafter"/>
</dbReference>
<keyword evidence="5" id="KW-0479">Metal-binding</keyword>
<evidence type="ECO:0000256" key="2">
    <source>
        <dbReference type="ARBA" id="ARBA00001936"/>
    </source>
</evidence>
<dbReference type="Proteomes" id="UP000261212">
    <property type="component" value="Unassembled WGS sequence"/>
</dbReference>
<evidence type="ECO:0000259" key="8">
    <source>
        <dbReference type="SMART" id="SM01011"/>
    </source>
</evidence>
<dbReference type="GO" id="GO:0005829">
    <property type="term" value="C:cytosol"/>
    <property type="evidence" value="ECO:0007669"/>
    <property type="project" value="TreeGrafter"/>
</dbReference>
<dbReference type="PANTHER" id="PTHR43226">
    <property type="entry name" value="XAA-PRO AMINOPEPTIDASE 3"/>
    <property type="match status" value="1"/>
</dbReference>
<reference evidence="9 10" key="1">
    <citation type="submission" date="2018-08" db="EMBL/GenBank/DDBJ databases">
        <title>A genome reference for cultivated species of the human gut microbiota.</title>
        <authorList>
            <person name="Zou Y."/>
            <person name="Xue W."/>
            <person name="Luo G."/>
        </authorList>
    </citation>
    <scope>NUCLEOTIDE SEQUENCE [LARGE SCALE GENOMIC DNA]</scope>
    <source>
        <strain evidence="9 10">AM25-6</strain>
    </source>
</reference>
<evidence type="ECO:0000256" key="5">
    <source>
        <dbReference type="ARBA" id="ARBA00022723"/>
    </source>
</evidence>
<dbReference type="InterPro" id="IPR036005">
    <property type="entry name" value="Creatinase/aminopeptidase-like"/>
</dbReference>
<dbReference type="Gene3D" id="3.40.350.10">
    <property type="entry name" value="Creatinase/prolidase N-terminal domain"/>
    <property type="match status" value="1"/>
</dbReference>
<gene>
    <name evidence="9" type="ORF">DW687_05720</name>
</gene>
<evidence type="ECO:0000256" key="3">
    <source>
        <dbReference type="ARBA" id="ARBA00008766"/>
    </source>
</evidence>
<comment type="caution">
    <text evidence="9">The sequence shown here is derived from an EMBL/GenBank/DDBJ whole genome shotgun (WGS) entry which is preliminary data.</text>
</comment>
<dbReference type="Pfam" id="PF00557">
    <property type="entry name" value="Peptidase_M24"/>
    <property type="match status" value="1"/>
</dbReference>
<dbReference type="Pfam" id="PF05195">
    <property type="entry name" value="AMP_N"/>
    <property type="match status" value="1"/>
</dbReference>
<protein>
    <recommendedName>
        <fullName evidence="4">Xaa-Pro aminopeptidase</fullName>
        <ecNumber evidence="4">3.4.11.9</ecNumber>
    </recommendedName>
</protein>
<dbReference type="SUPFAM" id="SSF55920">
    <property type="entry name" value="Creatinase/aminopeptidase"/>
    <property type="match status" value="1"/>
</dbReference>
<dbReference type="AlphaFoldDB" id="A0A3E3DYT6"/>
<sequence length="411" mass="47177">MNNIDLKNRRKKVLEYMENNSAAIIFSGELIKSENGNDYEFEVNRDFYYLTGIDEEDSILLLYKDNEHTEEKLFIPKNNEKSSKWTGIKLSAPEAMAISGIEKVLYLEEFEKYINDIGNREDLHRIYSLIDETNSDENYNLNLRMFKQMYKVFDNVEFYNLKRCLNELREVKNQYEVKCIYEGAKNLKTAINMAMKITKPGIKEAEIAATIDYVSRKNGDTIPFPTIVAGGKNATTLHYIKCIDKLKEGDLVLLDCGSGVDKYSADVSRTYPVSGKFTKLQKVLYDLVLRANKAVIENVKPGVTLSKLNDIVIDIYEDGLRELGVIKTREEVNDYYYHFVSHFIGLNCHDPFEKDKPLVPGNVITVEPGLYFEKEGIGIRIEDNVLVTNDGYALLTKDIIKEAEDIEAFMN</sequence>
<comment type="catalytic activity">
    <reaction evidence="1">
        <text>Release of any N-terminal amino acid, including proline, that is linked to proline, even from a dipeptide or tripeptide.</text>
        <dbReference type="EC" id="3.4.11.9"/>
    </reaction>
</comment>
<feature type="domain" description="Aminopeptidase P N-terminal" evidence="8">
    <location>
        <begin position="1"/>
        <end position="135"/>
    </location>
</feature>
<comment type="similarity">
    <text evidence="3">Belongs to the peptidase M24B family.</text>
</comment>
<evidence type="ECO:0000256" key="1">
    <source>
        <dbReference type="ARBA" id="ARBA00001424"/>
    </source>
</evidence>
<name>A0A3E3DYT6_9FIRM</name>
<dbReference type="SUPFAM" id="SSF53092">
    <property type="entry name" value="Creatinase/prolidase N-terminal domain"/>
    <property type="match status" value="1"/>
</dbReference>
<dbReference type="SMART" id="SM01011">
    <property type="entry name" value="AMP_N"/>
    <property type="match status" value="1"/>
</dbReference>
<proteinExistence type="inferred from homology"/>
<dbReference type="EC" id="3.4.11.9" evidence="4"/>
<dbReference type="GO" id="GO:0070006">
    <property type="term" value="F:metalloaminopeptidase activity"/>
    <property type="evidence" value="ECO:0007669"/>
    <property type="project" value="InterPro"/>
</dbReference>
<keyword evidence="7" id="KW-0464">Manganese</keyword>
<dbReference type="InterPro" id="IPR007865">
    <property type="entry name" value="Aminopep_P_N"/>
</dbReference>